<name>A0ACD0P1G5_9BASI</name>
<organism evidence="1 2">
    <name type="scientific">Violaceomyces palustris</name>
    <dbReference type="NCBI Taxonomy" id="1673888"/>
    <lineage>
        <taxon>Eukaryota</taxon>
        <taxon>Fungi</taxon>
        <taxon>Dikarya</taxon>
        <taxon>Basidiomycota</taxon>
        <taxon>Ustilaginomycotina</taxon>
        <taxon>Ustilaginomycetes</taxon>
        <taxon>Violaceomycetales</taxon>
        <taxon>Violaceomycetaceae</taxon>
        <taxon>Violaceomyces</taxon>
    </lineage>
</organism>
<proteinExistence type="predicted"/>
<reference evidence="1 2" key="1">
    <citation type="journal article" date="2018" name="Mol. Biol. Evol.">
        <title>Broad Genomic Sampling Reveals a Smut Pathogenic Ancestry of the Fungal Clade Ustilaginomycotina.</title>
        <authorList>
            <person name="Kijpornyongpan T."/>
            <person name="Mondo S.J."/>
            <person name="Barry K."/>
            <person name="Sandor L."/>
            <person name="Lee J."/>
            <person name="Lipzen A."/>
            <person name="Pangilinan J."/>
            <person name="LaButti K."/>
            <person name="Hainaut M."/>
            <person name="Henrissat B."/>
            <person name="Grigoriev I.V."/>
            <person name="Spatafora J.W."/>
            <person name="Aime M.C."/>
        </authorList>
    </citation>
    <scope>NUCLEOTIDE SEQUENCE [LARGE SCALE GENOMIC DNA]</scope>
    <source>
        <strain evidence="1 2">SA 807</strain>
    </source>
</reference>
<keyword evidence="2" id="KW-1185">Reference proteome</keyword>
<sequence length="1101" mass="122536">MASSSSSSSSSSLSHLVQVLHLATSHDPNHMAQANRQLDELETQPELWQLLLDIAFLRQPLPPTSNPIRSLAIIRFKNGIEKYWRSRIVSTRTVTIPPELKSNIRHTLLSGALAEQDRLIALQASVSISKIARHDYPTQWPNLFADLQIAMVQAHSNLQTQPDDLQNTLVLMRAADVLARTLKELESVKILAGKLRMSELSRQLLPSLHPIFQHYFAETFHIAPSPPHNDSLRSWALSPLRAERIRTSHLLLKAISRLAVADLGMITTRSTTTVQPSSSSSSTSSTNLAQSFFLSTPSSLQTLKDTRLAYLNLIRSSSSALDPKLTSNLTAAMTRHLHCFGKLFLALIQKEKGKAAFWQGWTDVVWWYWVQAKQVPPESLSVPRESFSDHSAPLDYPPKFVVHALVLLKRSLQEWKGGESAGAFSTFEFAVEATEVLVGKLMRLSSDDLERWQSDAEDWCLGEEQENFELDIRPAAERALLVLAQTTCPTGVVGEHLWSIFENSGSELGTESLDHVLARDAIYAAVGRCRDHLSRPGEDDERPEEHIKMGKAIRDRLIAEASLNDGSAAAAALGPLWIIIRRRIAWLLWEWSEQVLVESRPRVYSLLVDLLDQVPGQTDAAVRLASARCLSALADALEFDPDAFNPFLPAALSRLATLAASGDLHEISSIKTCTDSLSILIERMGARVAPHSEALTQLVPALWSNPDEECKVRPSILVFVGKLVKAVELLPNREEGVGGGGGGSWIHSRLHSVVEPIVRQSLDPKVSHMLGKDALNLWSRSLHSSPEMTVQLFSLLELAPQLVSQPDFTVEVCRVLEEAFLLSPIEILKSQHAKPILESLANVIADPINPMVLSPLACLDLLVQSLDQNQNGGCWWLDLLVETNVLTALVGSLVHTVDSAVITTHFINVLSRITYQTRVEPGRMNQTIQTTLAPRLGFEPGREKNLWKTLIEIWCQRLENMSSIRKRRITALGLAVLLVGFRGEQGREVLRFGMGEMINVFINVLTQIRQEGDRDVQRYKRPTSPLGNYSIEEEFEEEEDVVGFSTSPGSARSRNLTLKDPCLNGETIRILVRQSIRSLDPPSCFEGVDPLILEELFRELE</sequence>
<evidence type="ECO:0000313" key="2">
    <source>
        <dbReference type="Proteomes" id="UP000245626"/>
    </source>
</evidence>
<gene>
    <name evidence="1" type="ORF">IE53DRAFT_385687</name>
</gene>
<protein>
    <submittedName>
        <fullName evidence="1">ARM repeat-containing protein</fullName>
    </submittedName>
</protein>
<accession>A0ACD0P1G5</accession>
<dbReference type="EMBL" id="KZ819807">
    <property type="protein sequence ID" value="PWN51940.1"/>
    <property type="molecule type" value="Genomic_DNA"/>
</dbReference>
<evidence type="ECO:0000313" key="1">
    <source>
        <dbReference type="EMBL" id="PWN51940.1"/>
    </source>
</evidence>
<dbReference type="Proteomes" id="UP000245626">
    <property type="component" value="Unassembled WGS sequence"/>
</dbReference>